<evidence type="ECO:0000313" key="1">
    <source>
        <dbReference type="EMBL" id="KAI1611584.1"/>
    </source>
</evidence>
<dbReference type="AlphaFoldDB" id="A0AAN6DUH1"/>
<evidence type="ECO:0000313" key="2">
    <source>
        <dbReference type="Proteomes" id="UP001203852"/>
    </source>
</evidence>
<gene>
    <name evidence="1" type="ORF">EDD36DRAFT_293985</name>
</gene>
<sequence length="135" mass="15090">MCQAELNKSFTCRHKWLTIVRKCEDGGGFNDNHLHKYRPARLGLFHPKFASAAANTCPNCDLKGDYDTKTTRMILDDPRDRGTLGNGYTMTDGYGRPLLVYNWNQYAGYGYTSCGMTRTSAPAQMQDPGCGCTIM</sequence>
<proteinExistence type="predicted"/>
<organism evidence="1 2">
    <name type="scientific">Exophiala viscosa</name>
    <dbReference type="NCBI Taxonomy" id="2486360"/>
    <lineage>
        <taxon>Eukaryota</taxon>
        <taxon>Fungi</taxon>
        <taxon>Dikarya</taxon>
        <taxon>Ascomycota</taxon>
        <taxon>Pezizomycotina</taxon>
        <taxon>Eurotiomycetes</taxon>
        <taxon>Chaetothyriomycetidae</taxon>
        <taxon>Chaetothyriales</taxon>
        <taxon>Herpotrichiellaceae</taxon>
        <taxon>Exophiala</taxon>
    </lineage>
</organism>
<dbReference type="Proteomes" id="UP001203852">
    <property type="component" value="Unassembled WGS sequence"/>
</dbReference>
<name>A0AAN6DUH1_9EURO</name>
<keyword evidence="2" id="KW-1185">Reference proteome</keyword>
<dbReference type="EMBL" id="MU404356">
    <property type="protein sequence ID" value="KAI1611584.1"/>
    <property type="molecule type" value="Genomic_DNA"/>
</dbReference>
<protein>
    <submittedName>
        <fullName evidence="1">Uncharacterized protein</fullName>
    </submittedName>
</protein>
<reference evidence="1" key="1">
    <citation type="journal article" date="2022" name="bioRxiv">
        <title>Deciphering the potential niche of two novel black yeast fungi from a biological soil crust based on their genomes, phenotypes, and melanin regulation.</title>
        <authorList>
            <consortium name="DOE Joint Genome Institute"/>
            <person name="Carr E.C."/>
            <person name="Barton Q."/>
            <person name="Grambo S."/>
            <person name="Sullivan M."/>
            <person name="Renfro C.M."/>
            <person name="Kuo A."/>
            <person name="Pangilinan J."/>
            <person name="Lipzen A."/>
            <person name="Keymanesh K."/>
            <person name="Savage E."/>
            <person name="Barry K."/>
            <person name="Grigoriev I.V."/>
            <person name="Riekhof W.R."/>
            <person name="Harris S.S."/>
        </authorList>
    </citation>
    <scope>NUCLEOTIDE SEQUENCE</scope>
    <source>
        <strain evidence="1">JF 03-4F</strain>
    </source>
</reference>
<accession>A0AAN6DUH1</accession>
<comment type="caution">
    <text evidence="1">The sequence shown here is derived from an EMBL/GenBank/DDBJ whole genome shotgun (WGS) entry which is preliminary data.</text>
</comment>